<proteinExistence type="inferred from homology"/>
<name>A0A813FNS8_POLGL</name>
<dbReference type="EMBL" id="CAJNNV010025619">
    <property type="protein sequence ID" value="CAE8615377.1"/>
    <property type="molecule type" value="Genomic_DNA"/>
</dbReference>
<dbReference type="Pfam" id="PF00443">
    <property type="entry name" value="UCH"/>
    <property type="match status" value="1"/>
</dbReference>
<evidence type="ECO:0000256" key="1">
    <source>
        <dbReference type="ARBA" id="ARBA00000707"/>
    </source>
</evidence>
<dbReference type="InterPro" id="IPR029346">
    <property type="entry name" value="USP_C"/>
</dbReference>
<evidence type="ECO:0000313" key="10">
    <source>
        <dbReference type="Proteomes" id="UP000654075"/>
    </source>
</evidence>
<keyword evidence="7" id="KW-0788">Thiol protease</keyword>
<evidence type="ECO:0000256" key="6">
    <source>
        <dbReference type="ARBA" id="ARBA00022801"/>
    </source>
</evidence>
<dbReference type="Pfam" id="PF14533">
    <property type="entry name" value="USP7_C2"/>
    <property type="match status" value="1"/>
</dbReference>
<evidence type="ECO:0000313" key="9">
    <source>
        <dbReference type="EMBL" id="CAE8615377.1"/>
    </source>
</evidence>
<dbReference type="PANTHER" id="PTHR24006">
    <property type="entry name" value="UBIQUITIN CARBOXYL-TERMINAL HYDROLASE"/>
    <property type="match status" value="1"/>
</dbReference>
<dbReference type="PROSITE" id="PS50235">
    <property type="entry name" value="USP_3"/>
    <property type="match status" value="1"/>
</dbReference>
<keyword evidence="10" id="KW-1185">Reference proteome</keyword>
<dbReference type="GO" id="GO:0005634">
    <property type="term" value="C:nucleus"/>
    <property type="evidence" value="ECO:0007669"/>
    <property type="project" value="TreeGrafter"/>
</dbReference>
<dbReference type="AlphaFoldDB" id="A0A813FNS8"/>
<dbReference type="EC" id="3.4.19.12" evidence="3"/>
<dbReference type="GO" id="GO:0006508">
    <property type="term" value="P:proteolysis"/>
    <property type="evidence" value="ECO:0007669"/>
    <property type="project" value="UniProtKB-KW"/>
</dbReference>
<dbReference type="Proteomes" id="UP000654075">
    <property type="component" value="Unassembled WGS sequence"/>
</dbReference>
<comment type="caution">
    <text evidence="9">The sequence shown here is derived from an EMBL/GenBank/DDBJ whole genome shotgun (WGS) entry which is preliminary data.</text>
</comment>
<feature type="non-terminal residue" evidence="9">
    <location>
        <position position="836"/>
    </location>
</feature>
<feature type="domain" description="USP" evidence="8">
    <location>
        <begin position="1"/>
        <end position="211"/>
    </location>
</feature>
<dbReference type="GO" id="GO:0004843">
    <property type="term" value="F:cysteine-type deubiquitinase activity"/>
    <property type="evidence" value="ECO:0007669"/>
    <property type="project" value="UniProtKB-EC"/>
</dbReference>
<dbReference type="InterPro" id="IPR038765">
    <property type="entry name" value="Papain-like_cys_pep_sf"/>
</dbReference>
<keyword evidence="6" id="KW-0378">Hydrolase</keyword>
<evidence type="ECO:0000256" key="2">
    <source>
        <dbReference type="ARBA" id="ARBA00009085"/>
    </source>
</evidence>
<evidence type="ECO:0000256" key="7">
    <source>
        <dbReference type="ARBA" id="ARBA00022807"/>
    </source>
</evidence>
<dbReference type="InterPro" id="IPR028889">
    <property type="entry name" value="USP"/>
</dbReference>
<evidence type="ECO:0000256" key="5">
    <source>
        <dbReference type="ARBA" id="ARBA00022786"/>
    </source>
</evidence>
<keyword evidence="5" id="KW-0833">Ubl conjugation pathway</keyword>
<dbReference type="InterPro" id="IPR050164">
    <property type="entry name" value="Peptidase_C19"/>
</dbReference>
<dbReference type="OrthoDB" id="289038at2759"/>
<keyword evidence="4" id="KW-0645">Protease</keyword>
<dbReference type="PANTHER" id="PTHR24006:SF888">
    <property type="entry name" value="UBIQUITIN CARBOXYL-TERMINAL HYDROLASE 30"/>
    <property type="match status" value="1"/>
</dbReference>
<comment type="similarity">
    <text evidence="2">Belongs to the peptidase C19 family.</text>
</comment>
<accession>A0A813FNS8</accession>
<evidence type="ECO:0000256" key="3">
    <source>
        <dbReference type="ARBA" id="ARBA00012759"/>
    </source>
</evidence>
<reference evidence="9" key="1">
    <citation type="submission" date="2021-02" db="EMBL/GenBank/DDBJ databases">
        <authorList>
            <person name="Dougan E. K."/>
            <person name="Rhodes N."/>
            <person name="Thang M."/>
            <person name="Chan C."/>
        </authorList>
    </citation>
    <scope>NUCLEOTIDE SEQUENCE</scope>
</reference>
<dbReference type="PROSITE" id="PS00973">
    <property type="entry name" value="USP_2"/>
    <property type="match status" value="1"/>
</dbReference>
<evidence type="ECO:0000256" key="4">
    <source>
        <dbReference type="ARBA" id="ARBA00022670"/>
    </source>
</evidence>
<protein>
    <recommendedName>
        <fullName evidence="3">ubiquitinyl hydrolase 1</fullName>
        <ecNumber evidence="3">3.4.19.12</ecNumber>
    </recommendedName>
</protein>
<dbReference type="GO" id="GO:0016579">
    <property type="term" value="P:protein deubiquitination"/>
    <property type="evidence" value="ECO:0007669"/>
    <property type="project" value="InterPro"/>
</dbReference>
<evidence type="ECO:0000259" key="8">
    <source>
        <dbReference type="PROSITE" id="PS50235"/>
    </source>
</evidence>
<gene>
    <name evidence="9" type="ORF">PGLA1383_LOCUS33093</name>
</gene>
<dbReference type="Gene3D" id="3.90.70.10">
    <property type="entry name" value="Cysteine proteinases"/>
    <property type="match status" value="1"/>
</dbReference>
<dbReference type="GO" id="GO:0005829">
    <property type="term" value="C:cytosol"/>
    <property type="evidence" value="ECO:0007669"/>
    <property type="project" value="TreeGrafter"/>
</dbReference>
<dbReference type="SUPFAM" id="SSF54001">
    <property type="entry name" value="Cysteine proteinases"/>
    <property type="match status" value="1"/>
</dbReference>
<comment type="catalytic activity">
    <reaction evidence="1">
        <text>Thiol-dependent hydrolysis of ester, thioester, amide, peptide and isopeptide bonds formed by the C-terminal Gly of ubiquitin (a 76-residue protein attached to proteins as an intracellular targeting signal).</text>
        <dbReference type="EC" id="3.4.19.12"/>
    </reaction>
</comment>
<dbReference type="InterPro" id="IPR001394">
    <property type="entry name" value="Peptidase_C19_UCH"/>
</dbReference>
<dbReference type="InterPro" id="IPR018200">
    <property type="entry name" value="USP_CS"/>
</dbReference>
<organism evidence="9 10">
    <name type="scientific">Polarella glacialis</name>
    <name type="common">Dinoflagellate</name>
    <dbReference type="NCBI Taxonomy" id="89957"/>
    <lineage>
        <taxon>Eukaryota</taxon>
        <taxon>Sar</taxon>
        <taxon>Alveolata</taxon>
        <taxon>Dinophyceae</taxon>
        <taxon>Suessiales</taxon>
        <taxon>Suessiaceae</taxon>
        <taxon>Polarella</taxon>
    </lineage>
</organism>
<sequence>MENYIECLDVDYTSRRTETFYDIQLNIKGERGQELQNIAESIREFTNEETLEGDNAYEAEGHGKQRAKKGIRFLRFPPVLNLQLKRFHFDLEKMDMVKLNTRFEFPRKLDLTGFAPGEGKYRLYAVVVHNGDVNSGHYYAFMRPDAEGGWFKFDDETVTPCSEYAAIEDNYGGSDLAVWNYYDRNPKELRSTHGPSRPRIHSAYMLVYIREDVANEVLRPPDPKVLNHKMVDRCDRNVKLAEQRRREKVEQQTKIKVKLVFERDLCKMTGFWDHTEIPHEQTLKMGRDQLVKELAADLETMTGIKRDHLVLFWLQFRSNPRQVRFGFMSMNNTFRSHIPQNTAPHFDVADPSLVVLCMASKGYDVQALTWQPSLKEDLKTPDELSRWDDENVVLLIVKYFCPQTKRILTLGCHYLPNSDPLMAMISDGWVADRLKPYVDSKEVAPLPQDADSYLWDCWEEFSERELQSRNVKRTIKSEQLWSGDVIVWQTMRADALPNTEMTVSDKEIAPEYPVVTVADLAAHQVNAVDVMVMVHDHRQPLCVDGVVSNGHWGPIRPQSAAVIVKDPKAPEASPPREERPEDAVLALSPSKFNLAQEKELKMDLRWFLHHVTGTICNEFGLTPKPGESALWLFHAPPSSTSEEPLNTHSRNEQTTLKELQRSVSYLSTSTKRPLMLHAVQLPFQPGGQVFERGLCPLCIRYFDDAAREVGSEVIFVPNDGNVTDVLAEATGHLQPEWGISGPLRALEVSDCRLNKVYRPDHPVRGLACFTKANIFYHSIRVEADPDSAHLPAGHRLVDIFHCDRSSQQAFGQPLLLALAPGEKSGSIKQRCKVKLQ</sequence>